<proteinExistence type="inferred from homology"/>
<comment type="caution">
    <text evidence="3">The sequence shown here is derived from an EMBL/GenBank/DDBJ whole genome shotgun (WGS) entry which is preliminary data.</text>
</comment>
<dbReference type="Gene3D" id="3.30.530.20">
    <property type="match status" value="1"/>
</dbReference>
<dbReference type="InterPro" id="IPR023393">
    <property type="entry name" value="START-like_dom_sf"/>
</dbReference>
<organism evidence="3 4">
    <name type="scientific">Metabacillus mangrovi</name>
    <dbReference type="NCBI Taxonomy" id="1491830"/>
    <lineage>
        <taxon>Bacteria</taxon>
        <taxon>Bacillati</taxon>
        <taxon>Bacillota</taxon>
        <taxon>Bacilli</taxon>
        <taxon>Bacillales</taxon>
        <taxon>Bacillaceae</taxon>
        <taxon>Metabacillus</taxon>
    </lineage>
</organism>
<feature type="domain" description="Activator of Hsp90 ATPase homologue 1/2-like C-terminal" evidence="2">
    <location>
        <begin position="21"/>
        <end position="158"/>
    </location>
</feature>
<evidence type="ECO:0000313" key="4">
    <source>
        <dbReference type="Proteomes" id="UP000434639"/>
    </source>
</evidence>
<reference evidence="3 4" key="1">
    <citation type="journal article" date="2017" name="Int. J. Syst. Evol. Microbiol.">
        <title>Bacillus mangrovi sp. nov., isolated from a sediment sample from a mangrove forest.</title>
        <authorList>
            <person name="Gupta V."/>
            <person name="Singh P.K."/>
            <person name="Korpole S."/>
            <person name="Tanuku N.R.S."/>
            <person name="Pinnaka A.K."/>
        </authorList>
    </citation>
    <scope>NUCLEOTIDE SEQUENCE [LARGE SCALE GENOMIC DNA]</scope>
    <source>
        <strain evidence="3 4">KCTC 33872</strain>
    </source>
</reference>
<dbReference type="Proteomes" id="UP000434639">
    <property type="component" value="Unassembled WGS sequence"/>
</dbReference>
<dbReference type="SUPFAM" id="SSF55961">
    <property type="entry name" value="Bet v1-like"/>
    <property type="match status" value="1"/>
</dbReference>
<evidence type="ECO:0000259" key="2">
    <source>
        <dbReference type="Pfam" id="PF08327"/>
    </source>
</evidence>
<dbReference type="AlphaFoldDB" id="A0A7X2V729"/>
<evidence type="ECO:0000313" key="3">
    <source>
        <dbReference type="EMBL" id="MTH55558.1"/>
    </source>
</evidence>
<protein>
    <submittedName>
        <fullName evidence="3">ATPase</fullName>
    </submittedName>
</protein>
<dbReference type="OrthoDB" id="9786557at2"/>
<comment type="similarity">
    <text evidence="1">Belongs to the AHA1 family.</text>
</comment>
<dbReference type="Pfam" id="PF08327">
    <property type="entry name" value="AHSA1"/>
    <property type="match status" value="1"/>
</dbReference>
<accession>A0A7X2V729</accession>
<dbReference type="RefSeq" id="WP_155114054.1">
    <property type="nucleotide sequence ID" value="NZ_WMIB01000032.1"/>
</dbReference>
<name>A0A7X2V729_9BACI</name>
<keyword evidence="4" id="KW-1185">Reference proteome</keyword>
<sequence length="160" mass="17908">MEDASINRRIDTASRIIMALPQTIYQSFLKSENLVSWLPPKGMSGHIETFDPREGGGYRMTLIYEIEHSNSGKTTANTDVVQAKFLEFVPDKRIVQSVTFNSDDPAFSGEMIQKWLLEPEPSSGGTTVTIVCENVPKGIRKEDHDIGLRSTLENLALYTE</sequence>
<evidence type="ECO:0000256" key="1">
    <source>
        <dbReference type="ARBA" id="ARBA00006817"/>
    </source>
</evidence>
<dbReference type="EMBL" id="WMIB01000032">
    <property type="protein sequence ID" value="MTH55558.1"/>
    <property type="molecule type" value="Genomic_DNA"/>
</dbReference>
<gene>
    <name evidence="3" type="ORF">GKZ89_19370</name>
</gene>
<dbReference type="InterPro" id="IPR013538">
    <property type="entry name" value="ASHA1/2-like_C"/>
</dbReference>